<keyword evidence="10 12" id="KW-0233">DNA recombination</keyword>
<comment type="catalytic activity">
    <reaction evidence="12">
        <text>Endonucleolytic cleavage at a junction such as a reciprocal single-stranded crossover between two homologous DNA duplexes (Holliday junction).</text>
        <dbReference type="EC" id="3.1.21.10"/>
    </reaction>
</comment>
<dbReference type="PROSITE" id="PS01321">
    <property type="entry name" value="RUVC"/>
    <property type="match status" value="1"/>
</dbReference>
<evidence type="ECO:0000256" key="4">
    <source>
        <dbReference type="ARBA" id="ARBA00022723"/>
    </source>
</evidence>
<keyword evidence="9 12" id="KW-0238">DNA-binding</keyword>
<keyword evidence="3 12" id="KW-0540">Nuclease</keyword>
<protein>
    <recommendedName>
        <fullName evidence="12">Crossover junction endodeoxyribonuclease RuvC</fullName>
        <ecNumber evidence="12">3.1.21.10</ecNumber>
    </recommendedName>
    <alternativeName>
        <fullName evidence="12">Holliday junction nuclease RuvC</fullName>
    </alternativeName>
    <alternativeName>
        <fullName evidence="12">Holliday junction resolvase RuvC</fullName>
    </alternativeName>
</protein>
<dbReference type="Proteomes" id="UP001604335">
    <property type="component" value="Unassembled WGS sequence"/>
</dbReference>
<keyword evidence="4 12" id="KW-0479">Metal-binding</keyword>
<sequence length="192" mass="20173">MADRERILGLDPGLAILGFGAISVPAVGDPVFGGDGSLGWRSSDPVAIDPVAIDPVAIELIDFGIIATPAGQPIGDRLVTLHDDLHAVIDQIEPDRVAIEKLFFYRMGNTIAVAQARGVVLLVLAQRQLPWVEFTPAQIKQALTGYGNAKKPEVQAAVARELNLTTLPKPDDAADALAVAIAAWGAEAANRG</sequence>
<keyword evidence="7 12" id="KW-0378">Hydrolase</keyword>
<evidence type="ECO:0000256" key="7">
    <source>
        <dbReference type="ARBA" id="ARBA00022801"/>
    </source>
</evidence>
<comment type="subcellular location">
    <subcellularLocation>
        <location evidence="12">Cytoplasm</location>
    </subcellularLocation>
</comment>
<comment type="similarity">
    <text evidence="1 12">Belongs to the RuvC family.</text>
</comment>
<evidence type="ECO:0000256" key="11">
    <source>
        <dbReference type="ARBA" id="ARBA00023204"/>
    </source>
</evidence>
<comment type="subunit">
    <text evidence="12">Homodimer which binds Holliday junction (HJ) DNA. The HJ becomes 2-fold symmetrical on binding to RuvC with unstacked arms; it has a different conformation from HJ DNA in complex with RuvA. In the full resolvosome a probable DNA-RuvA(4)-RuvB(12)-RuvC(2) complex forms which resolves the HJ.</text>
</comment>
<feature type="binding site" evidence="12">
    <location>
        <position position="100"/>
    </location>
    <ligand>
        <name>Mg(2+)</name>
        <dbReference type="ChEBI" id="CHEBI:18420"/>
        <label>2</label>
    </ligand>
</feature>
<keyword evidence="6 12" id="KW-0227">DNA damage</keyword>
<accession>A0ABW7CC95</accession>
<evidence type="ECO:0000256" key="12">
    <source>
        <dbReference type="HAMAP-Rule" id="MF_00034"/>
    </source>
</evidence>
<keyword evidence="5 12" id="KW-0255">Endonuclease</keyword>
<feature type="binding site" evidence="12">
    <location>
        <position position="11"/>
    </location>
    <ligand>
        <name>Mg(2+)</name>
        <dbReference type="ChEBI" id="CHEBI:18420"/>
        <label>1</label>
    </ligand>
</feature>
<dbReference type="PANTHER" id="PTHR30194">
    <property type="entry name" value="CROSSOVER JUNCTION ENDODEOXYRIBONUCLEASE RUVC"/>
    <property type="match status" value="1"/>
</dbReference>
<dbReference type="EMBL" id="JAZAQF010000057">
    <property type="protein sequence ID" value="MFG3817779.1"/>
    <property type="molecule type" value="Genomic_DNA"/>
</dbReference>
<dbReference type="InterPro" id="IPR002176">
    <property type="entry name" value="X-over_junc_endoDNase_RuvC"/>
</dbReference>
<evidence type="ECO:0000256" key="8">
    <source>
        <dbReference type="ARBA" id="ARBA00022842"/>
    </source>
</evidence>
<dbReference type="EC" id="3.1.21.10" evidence="12"/>
<feature type="active site" evidence="12">
    <location>
        <position position="172"/>
    </location>
</feature>
<feature type="active site" evidence="12">
    <location>
        <position position="11"/>
    </location>
</feature>
<evidence type="ECO:0000256" key="10">
    <source>
        <dbReference type="ARBA" id="ARBA00023172"/>
    </source>
</evidence>
<dbReference type="RefSeq" id="WP_393012340.1">
    <property type="nucleotide sequence ID" value="NZ_JAZAQF010000057.1"/>
</dbReference>
<feature type="binding site" evidence="12">
    <location>
        <position position="172"/>
    </location>
    <ligand>
        <name>Mg(2+)</name>
        <dbReference type="ChEBI" id="CHEBI:18420"/>
        <label>1</label>
    </ligand>
</feature>
<name>A0ABW7CC95_9CYAN</name>
<evidence type="ECO:0000256" key="1">
    <source>
        <dbReference type="ARBA" id="ARBA00009518"/>
    </source>
</evidence>
<evidence type="ECO:0000256" key="9">
    <source>
        <dbReference type="ARBA" id="ARBA00023125"/>
    </source>
</evidence>
<dbReference type="CDD" id="cd16962">
    <property type="entry name" value="RuvC"/>
    <property type="match status" value="1"/>
</dbReference>
<evidence type="ECO:0000313" key="13">
    <source>
        <dbReference type="EMBL" id="MFG3817779.1"/>
    </source>
</evidence>
<evidence type="ECO:0000256" key="5">
    <source>
        <dbReference type="ARBA" id="ARBA00022759"/>
    </source>
</evidence>
<evidence type="ECO:0000313" key="14">
    <source>
        <dbReference type="Proteomes" id="UP001604335"/>
    </source>
</evidence>
<keyword evidence="14" id="KW-1185">Reference proteome</keyword>
<keyword evidence="2 12" id="KW-0963">Cytoplasm</keyword>
<dbReference type="Gene3D" id="3.30.420.10">
    <property type="entry name" value="Ribonuclease H-like superfamily/Ribonuclease H"/>
    <property type="match status" value="1"/>
</dbReference>
<comment type="caution">
    <text evidence="13">The sequence shown here is derived from an EMBL/GenBank/DDBJ whole genome shotgun (WGS) entry which is preliminary data.</text>
</comment>
<dbReference type="InterPro" id="IPR012337">
    <property type="entry name" value="RNaseH-like_sf"/>
</dbReference>
<organism evidence="13 14">
    <name type="scientific">Limnothrix redekei LRLZ20PSL1</name>
    <dbReference type="NCBI Taxonomy" id="3112953"/>
    <lineage>
        <taxon>Bacteria</taxon>
        <taxon>Bacillati</taxon>
        <taxon>Cyanobacteriota</taxon>
        <taxon>Cyanophyceae</taxon>
        <taxon>Pseudanabaenales</taxon>
        <taxon>Pseudanabaenaceae</taxon>
        <taxon>Limnothrix</taxon>
    </lineage>
</organism>
<evidence type="ECO:0000256" key="2">
    <source>
        <dbReference type="ARBA" id="ARBA00022490"/>
    </source>
</evidence>
<dbReference type="InterPro" id="IPR036397">
    <property type="entry name" value="RNaseH_sf"/>
</dbReference>
<evidence type="ECO:0000256" key="6">
    <source>
        <dbReference type="ARBA" id="ARBA00022763"/>
    </source>
</evidence>
<dbReference type="InterPro" id="IPR020563">
    <property type="entry name" value="X-over_junc_endoDNase_Mg_BS"/>
</dbReference>
<dbReference type="SUPFAM" id="SSF53098">
    <property type="entry name" value="Ribonuclease H-like"/>
    <property type="match status" value="1"/>
</dbReference>
<dbReference type="HAMAP" id="MF_00034">
    <property type="entry name" value="RuvC"/>
    <property type="match status" value="1"/>
</dbReference>
<evidence type="ECO:0000256" key="3">
    <source>
        <dbReference type="ARBA" id="ARBA00022722"/>
    </source>
</evidence>
<dbReference type="PANTHER" id="PTHR30194:SF3">
    <property type="entry name" value="CROSSOVER JUNCTION ENDODEOXYRIBONUCLEASE RUVC"/>
    <property type="match status" value="1"/>
</dbReference>
<keyword evidence="8 12" id="KW-0460">Magnesium</keyword>
<comment type="function">
    <text evidence="12">The RuvA-RuvB-RuvC complex processes Holliday junction (HJ) DNA during genetic recombination and DNA repair. Endonuclease that resolves HJ intermediates. Cleaves cruciform DNA by making single-stranded nicks across the HJ at symmetrical positions within the homologous arms, yielding a 5'-phosphate and a 3'-hydroxyl group; requires a central core of homology in the junction. The consensus cleavage sequence is 5'-(A/T)TT(C/G)-3'. Cleavage occurs on the 3'-side of the TT dinucleotide at the point of strand exchange. HJ branch migration catalyzed by RuvA-RuvB allows RuvC to scan DNA until it finds its consensus sequence, where it cleaves and resolves the cruciform DNA.</text>
</comment>
<feature type="active site" evidence="12">
    <location>
        <position position="100"/>
    </location>
</feature>
<reference evidence="14" key="1">
    <citation type="journal article" date="2024" name="Algal Res.">
        <title>Biochemical, toxicological and genomic investigation of a high-biomass producing Limnothrix strain isolated from Italian shallow drinking water reservoir.</title>
        <authorList>
            <person name="Simonazzi M."/>
            <person name="Shishido T.K."/>
            <person name="Delbaje E."/>
            <person name="Wahlsten M."/>
            <person name="Fewer D.P."/>
            <person name="Sivonen K."/>
            <person name="Pezzolesi L."/>
            <person name="Pistocchi R."/>
        </authorList>
    </citation>
    <scope>NUCLEOTIDE SEQUENCE [LARGE SCALE GENOMIC DNA]</scope>
    <source>
        <strain evidence="14">LRLZ20PSL1</strain>
    </source>
</reference>
<gene>
    <name evidence="12 13" type="primary">ruvC</name>
    <name evidence="13" type="ORF">VPK24_09045</name>
</gene>
<proteinExistence type="inferred from homology"/>
<dbReference type="NCBIfam" id="NF000711">
    <property type="entry name" value="PRK00039.2-1"/>
    <property type="match status" value="1"/>
</dbReference>
<keyword evidence="11 12" id="KW-0234">DNA repair</keyword>
<comment type="cofactor">
    <cofactor evidence="12">
        <name>Mg(2+)</name>
        <dbReference type="ChEBI" id="CHEBI:18420"/>
    </cofactor>
    <text evidence="12">Binds 2 Mg(2+) ion per subunit.</text>
</comment>
<dbReference type="Pfam" id="PF02075">
    <property type="entry name" value="RuvC"/>
    <property type="match status" value="1"/>
</dbReference>